<dbReference type="Gene3D" id="1.10.287.130">
    <property type="match status" value="1"/>
</dbReference>
<dbReference type="PANTHER" id="PTHR42878">
    <property type="entry name" value="TWO-COMPONENT HISTIDINE KINASE"/>
    <property type="match status" value="1"/>
</dbReference>
<sequence length="481" mass="52919">MKSLYQRQFFIMAGVILVSFAMLGSAFITLSYRYTVSERQDSIRNNARYIANILSKEVSVNDELGGFYLLPDRFQPAVDAVVSVTGATVLLSSQNGQIIYAAGSAGELADLSQVQLPSSVVQSIQATGSFEAMTTLGGAFSDPRYVAGVPFQLDYRGQEVLAGMVFVAAESASITEIWRAFASIFLFTSVVVMLIAFITTSVTSLKMTRPLKDMAEAVRKFGHGEYDTRIDCNGRCDEVGELAEAFNAMADSIAQAEAKRSEFVANISHELKTPMTTIAGFADGILDGTIPPEREKEYLKVISSETRRLSRLVRKMLDLSRLQSSERVTAQEQFDVSEVMLRVLVSLETKINGKHLDVDTQLPDDPVQVWGDPDAITQVCYNLLDNAIKFSYPETTLGISVVARAGKAYVSVRNHGDTIPPEEIPLVFDRFHKTDRSRSEDRDGVGLGLYIVKTILNSHKENITVTSEDGLTEFTFTLTLA</sequence>
<dbReference type="PANTHER" id="PTHR42878:SF7">
    <property type="entry name" value="SENSOR HISTIDINE KINASE GLRK"/>
    <property type="match status" value="1"/>
</dbReference>
<keyword evidence="4" id="KW-0597">Phosphoprotein</keyword>
<name>A0A9D1Z5N4_9FIRM</name>
<dbReference type="InterPro" id="IPR036097">
    <property type="entry name" value="HisK_dim/P_sf"/>
</dbReference>
<reference evidence="14" key="1">
    <citation type="journal article" date="2021" name="PeerJ">
        <title>Extensive microbial diversity within the chicken gut microbiome revealed by metagenomics and culture.</title>
        <authorList>
            <person name="Gilroy R."/>
            <person name="Ravi A."/>
            <person name="Getino M."/>
            <person name="Pursley I."/>
            <person name="Horton D.L."/>
            <person name="Alikhan N.F."/>
            <person name="Baker D."/>
            <person name="Gharbi K."/>
            <person name="Hall N."/>
            <person name="Watson M."/>
            <person name="Adriaenssens E.M."/>
            <person name="Foster-Nyarko E."/>
            <person name="Jarju S."/>
            <person name="Secka A."/>
            <person name="Antonio M."/>
            <person name="Oren A."/>
            <person name="Chaudhuri R.R."/>
            <person name="La Ragione R."/>
            <person name="Hildebrand F."/>
            <person name="Pallen M.J."/>
        </authorList>
    </citation>
    <scope>NUCLEOTIDE SEQUENCE</scope>
    <source>
        <strain evidence="14">CHK33-7979</strain>
    </source>
</reference>
<evidence type="ECO:0000256" key="7">
    <source>
        <dbReference type="ARBA" id="ARBA00022777"/>
    </source>
</evidence>
<dbReference type="Pfam" id="PF02518">
    <property type="entry name" value="HATPase_c"/>
    <property type="match status" value="1"/>
</dbReference>
<dbReference type="InterPro" id="IPR003661">
    <property type="entry name" value="HisK_dim/P_dom"/>
</dbReference>
<evidence type="ECO:0000256" key="8">
    <source>
        <dbReference type="ARBA" id="ARBA00022840"/>
    </source>
</evidence>
<dbReference type="SMART" id="SM00387">
    <property type="entry name" value="HATPase_c"/>
    <property type="match status" value="1"/>
</dbReference>
<evidence type="ECO:0000259" key="12">
    <source>
        <dbReference type="PROSITE" id="PS50109"/>
    </source>
</evidence>
<proteinExistence type="predicted"/>
<evidence type="ECO:0000313" key="14">
    <source>
        <dbReference type="EMBL" id="HIY74105.1"/>
    </source>
</evidence>
<evidence type="ECO:0000256" key="10">
    <source>
        <dbReference type="ARBA" id="ARBA00023136"/>
    </source>
</evidence>
<dbReference type="GO" id="GO:0030295">
    <property type="term" value="F:protein kinase activator activity"/>
    <property type="evidence" value="ECO:0007669"/>
    <property type="project" value="TreeGrafter"/>
</dbReference>
<dbReference type="FunFam" id="1.10.287.130:FF:000001">
    <property type="entry name" value="Two-component sensor histidine kinase"/>
    <property type="match status" value="1"/>
</dbReference>
<reference evidence="14" key="2">
    <citation type="submission" date="2021-04" db="EMBL/GenBank/DDBJ databases">
        <authorList>
            <person name="Gilroy R."/>
        </authorList>
    </citation>
    <scope>NUCLEOTIDE SEQUENCE</scope>
    <source>
        <strain evidence="14">CHK33-7979</strain>
    </source>
</reference>
<protein>
    <recommendedName>
        <fullName evidence="3">histidine kinase</fullName>
        <ecNumber evidence="3">2.7.13.3</ecNumber>
    </recommendedName>
</protein>
<dbReference type="SMART" id="SM00388">
    <property type="entry name" value="HisKA"/>
    <property type="match status" value="1"/>
</dbReference>
<evidence type="ECO:0000256" key="2">
    <source>
        <dbReference type="ARBA" id="ARBA00004370"/>
    </source>
</evidence>
<dbReference type="Pfam" id="PF00512">
    <property type="entry name" value="HisKA"/>
    <property type="match status" value="1"/>
</dbReference>
<dbReference type="InterPro" id="IPR050351">
    <property type="entry name" value="BphY/WalK/GraS-like"/>
</dbReference>
<keyword evidence="7 14" id="KW-0418">Kinase</keyword>
<evidence type="ECO:0000256" key="1">
    <source>
        <dbReference type="ARBA" id="ARBA00000085"/>
    </source>
</evidence>
<keyword evidence="10 11" id="KW-0472">Membrane</keyword>
<dbReference type="InterPro" id="IPR003660">
    <property type="entry name" value="HAMP_dom"/>
</dbReference>
<keyword evidence="8" id="KW-0067">ATP-binding</keyword>
<dbReference type="SUPFAM" id="SSF47384">
    <property type="entry name" value="Homodimeric domain of signal transducing histidine kinase"/>
    <property type="match status" value="1"/>
</dbReference>
<dbReference type="GO" id="GO:0016020">
    <property type="term" value="C:membrane"/>
    <property type="evidence" value="ECO:0007669"/>
    <property type="project" value="UniProtKB-SubCell"/>
</dbReference>
<dbReference type="GO" id="GO:0007234">
    <property type="term" value="P:osmosensory signaling via phosphorelay pathway"/>
    <property type="evidence" value="ECO:0007669"/>
    <property type="project" value="TreeGrafter"/>
</dbReference>
<dbReference type="InterPro" id="IPR005467">
    <property type="entry name" value="His_kinase_dom"/>
</dbReference>
<keyword evidence="9" id="KW-0902">Two-component regulatory system</keyword>
<dbReference type="Proteomes" id="UP000886824">
    <property type="component" value="Unassembled WGS sequence"/>
</dbReference>
<evidence type="ECO:0000256" key="6">
    <source>
        <dbReference type="ARBA" id="ARBA00022741"/>
    </source>
</evidence>
<dbReference type="Gene3D" id="3.30.565.10">
    <property type="entry name" value="Histidine kinase-like ATPase, C-terminal domain"/>
    <property type="match status" value="1"/>
</dbReference>
<feature type="domain" description="HAMP" evidence="13">
    <location>
        <begin position="205"/>
        <end position="258"/>
    </location>
</feature>
<keyword evidence="11" id="KW-0812">Transmembrane</keyword>
<dbReference type="AlphaFoldDB" id="A0A9D1Z5N4"/>
<dbReference type="PROSITE" id="PS50109">
    <property type="entry name" value="HIS_KIN"/>
    <property type="match status" value="1"/>
</dbReference>
<evidence type="ECO:0000256" key="4">
    <source>
        <dbReference type="ARBA" id="ARBA00022553"/>
    </source>
</evidence>
<comment type="catalytic activity">
    <reaction evidence="1">
        <text>ATP + protein L-histidine = ADP + protein N-phospho-L-histidine.</text>
        <dbReference type="EC" id="2.7.13.3"/>
    </reaction>
</comment>
<accession>A0A9D1Z5N4</accession>
<dbReference type="Gene3D" id="6.10.340.10">
    <property type="match status" value="1"/>
</dbReference>
<keyword evidence="11" id="KW-1133">Transmembrane helix</keyword>
<dbReference type="SMART" id="SM00304">
    <property type="entry name" value="HAMP"/>
    <property type="match status" value="1"/>
</dbReference>
<dbReference type="InterPro" id="IPR036890">
    <property type="entry name" value="HATPase_C_sf"/>
</dbReference>
<keyword evidence="5" id="KW-0808">Transferase</keyword>
<evidence type="ECO:0000313" key="15">
    <source>
        <dbReference type="Proteomes" id="UP000886824"/>
    </source>
</evidence>
<dbReference type="GO" id="GO:0000155">
    <property type="term" value="F:phosphorelay sensor kinase activity"/>
    <property type="evidence" value="ECO:0007669"/>
    <property type="project" value="InterPro"/>
</dbReference>
<keyword evidence="6" id="KW-0547">Nucleotide-binding</keyword>
<dbReference type="SUPFAM" id="SSF158472">
    <property type="entry name" value="HAMP domain-like"/>
    <property type="match status" value="1"/>
</dbReference>
<dbReference type="CDD" id="cd00082">
    <property type="entry name" value="HisKA"/>
    <property type="match status" value="1"/>
</dbReference>
<dbReference type="EC" id="2.7.13.3" evidence="3"/>
<dbReference type="PROSITE" id="PS50885">
    <property type="entry name" value="HAMP"/>
    <property type="match status" value="1"/>
</dbReference>
<feature type="transmembrane region" description="Helical" evidence="11">
    <location>
        <begin position="180"/>
        <end position="205"/>
    </location>
</feature>
<evidence type="ECO:0000256" key="9">
    <source>
        <dbReference type="ARBA" id="ARBA00023012"/>
    </source>
</evidence>
<dbReference type="CDD" id="cd06225">
    <property type="entry name" value="HAMP"/>
    <property type="match status" value="1"/>
</dbReference>
<evidence type="ECO:0000256" key="5">
    <source>
        <dbReference type="ARBA" id="ARBA00022679"/>
    </source>
</evidence>
<comment type="subcellular location">
    <subcellularLocation>
        <location evidence="2">Membrane</location>
    </subcellularLocation>
</comment>
<evidence type="ECO:0000256" key="11">
    <source>
        <dbReference type="SAM" id="Phobius"/>
    </source>
</evidence>
<feature type="transmembrane region" description="Helical" evidence="11">
    <location>
        <begin position="9"/>
        <end position="32"/>
    </location>
</feature>
<dbReference type="SUPFAM" id="SSF55874">
    <property type="entry name" value="ATPase domain of HSP90 chaperone/DNA topoisomerase II/histidine kinase"/>
    <property type="match status" value="1"/>
</dbReference>
<comment type="caution">
    <text evidence="14">The sequence shown here is derived from an EMBL/GenBank/DDBJ whole genome shotgun (WGS) entry which is preliminary data.</text>
</comment>
<dbReference type="Pfam" id="PF00672">
    <property type="entry name" value="HAMP"/>
    <property type="match status" value="1"/>
</dbReference>
<organism evidence="14 15">
    <name type="scientific">Candidatus Intestinimonas merdavium</name>
    <dbReference type="NCBI Taxonomy" id="2838622"/>
    <lineage>
        <taxon>Bacteria</taxon>
        <taxon>Bacillati</taxon>
        <taxon>Bacillota</taxon>
        <taxon>Clostridia</taxon>
        <taxon>Eubacteriales</taxon>
        <taxon>Intestinimonas</taxon>
    </lineage>
</organism>
<feature type="domain" description="Histidine kinase" evidence="12">
    <location>
        <begin position="266"/>
        <end position="481"/>
    </location>
</feature>
<dbReference type="EMBL" id="DXCX01000094">
    <property type="protein sequence ID" value="HIY74105.1"/>
    <property type="molecule type" value="Genomic_DNA"/>
</dbReference>
<evidence type="ECO:0000256" key="3">
    <source>
        <dbReference type="ARBA" id="ARBA00012438"/>
    </source>
</evidence>
<dbReference type="InterPro" id="IPR003594">
    <property type="entry name" value="HATPase_dom"/>
</dbReference>
<dbReference type="GO" id="GO:0000156">
    <property type="term" value="F:phosphorelay response regulator activity"/>
    <property type="evidence" value="ECO:0007669"/>
    <property type="project" value="TreeGrafter"/>
</dbReference>
<gene>
    <name evidence="14" type="ORF">H9826_09065</name>
</gene>
<dbReference type="FunFam" id="3.30.565.10:FF:000006">
    <property type="entry name" value="Sensor histidine kinase WalK"/>
    <property type="match status" value="1"/>
</dbReference>
<evidence type="ECO:0000259" key="13">
    <source>
        <dbReference type="PROSITE" id="PS50885"/>
    </source>
</evidence>